<dbReference type="Proteomes" id="UP000076532">
    <property type="component" value="Unassembled WGS sequence"/>
</dbReference>
<evidence type="ECO:0000256" key="6">
    <source>
        <dbReference type="SAM" id="MobiDB-lite"/>
    </source>
</evidence>
<keyword evidence="4" id="KW-0040">ANK repeat</keyword>
<feature type="region of interest" description="Disordered" evidence="6">
    <location>
        <begin position="104"/>
        <end position="157"/>
    </location>
</feature>
<accession>A0A166M0G7</accession>
<dbReference type="PANTHER" id="PTHR15263">
    <property type="entry name" value="I-KAPPA-B-LIKE PROTEIN IKBL"/>
    <property type="match status" value="1"/>
</dbReference>
<dbReference type="STRING" id="436010.A0A166M0G7"/>
<proteinExistence type="predicted"/>
<name>A0A166M0G7_9AGAM</name>
<dbReference type="AlphaFoldDB" id="A0A166M0G7"/>
<protein>
    <submittedName>
        <fullName evidence="7">Uncharacterized protein</fullName>
    </submittedName>
</protein>
<evidence type="ECO:0000256" key="1">
    <source>
        <dbReference type="ARBA" id="ARBA00004123"/>
    </source>
</evidence>
<dbReference type="EMBL" id="KV417532">
    <property type="protein sequence ID" value="KZP23510.1"/>
    <property type="molecule type" value="Genomic_DNA"/>
</dbReference>
<evidence type="ECO:0000256" key="5">
    <source>
        <dbReference type="ARBA" id="ARBA00023242"/>
    </source>
</evidence>
<keyword evidence="2" id="KW-0597">Phosphoprotein</keyword>
<keyword evidence="8" id="KW-1185">Reference proteome</keyword>
<sequence length="314" mass="35659">MDSTPIKVVAREEIKKEMDPDSHNDTGSELHSHLISASRFLDFLAGLPARYSEDMSTSGWQDRSLGQSGFATLFGESPSKGRNSLSFTGSIRSKNTTAGGYFAFPPISPASQESTASGDALPDVGSLKDELKDDEITKEEEEEENRRKEERRKRREKERELASLGEFEWVRSGGVLRDAEGRRDKVRTEEIKTEIRLQEKEKLLAARWEAYESKWRTLLAGHNPITFKDIPWPLPSPPATAKELAYESISEFLAESLEVRTTTVTRRERIRSSMLRWHPDKISSVLSRVIEEDKIPVREGLGMVMMALKRMKET</sequence>
<keyword evidence="5" id="KW-0539">Nucleus</keyword>
<feature type="compositionally biased region" description="Basic and acidic residues" evidence="6">
    <location>
        <begin position="126"/>
        <end position="135"/>
    </location>
</feature>
<evidence type="ECO:0000256" key="3">
    <source>
        <dbReference type="ARBA" id="ARBA00022737"/>
    </source>
</evidence>
<dbReference type="PANTHER" id="PTHR15263:SF1">
    <property type="entry name" value="NF-KAPPA-B INHIBITOR-LIKE PROTEIN 1"/>
    <property type="match status" value="1"/>
</dbReference>
<dbReference type="GO" id="GO:0005634">
    <property type="term" value="C:nucleus"/>
    <property type="evidence" value="ECO:0007669"/>
    <property type="project" value="UniProtKB-SubCell"/>
</dbReference>
<evidence type="ECO:0000313" key="8">
    <source>
        <dbReference type="Proteomes" id="UP000076532"/>
    </source>
</evidence>
<keyword evidence="3" id="KW-0677">Repeat</keyword>
<reference evidence="7 8" key="1">
    <citation type="journal article" date="2016" name="Mol. Biol. Evol.">
        <title>Comparative Genomics of Early-Diverging Mushroom-Forming Fungi Provides Insights into the Origins of Lignocellulose Decay Capabilities.</title>
        <authorList>
            <person name="Nagy L.G."/>
            <person name="Riley R."/>
            <person name="Tritt A."/>
            <person name="Adam C."/>
            <person name="Daum C."/>
            <person name="Floudas D."/>
            <person name="Sun H."/>
            <person name="Yadav J.S."/>
            <person name="Pangilinan J."/>
            <person name="Larsson K.H."/>
            <person name="Matsuura K."/>
            <person name="Barry K."/>
            <person name="Labutti K."/>
            <person name="Kuo R."/>
            <person name="Ohm R.A."/>
            <person name="Bhattacharya S.S."/>
            <person name="Shirouzu T."/>
            <person name="Yoshinaga Y."/>
            <person name="Martin F.M."/>
            <person name="Grigoriev I.V."/>
            <person name="Hibbett D.S."/>
        </authorList>
    </citation>
    <scope>NUCLEOTIDE SEQUENCE [LARGE SCALE GENOMIC DNA]</scope>
    <source>
        <strain evidence="7 8">CBS 109695</strain>
    </source>
</reference>
<dbReference type="InterPro" id="IPR038753">
    <property type="entry name" value="NFKBIL1"/>
</dbReference>
<evidence type="ECO:0000256" key="2">
    <source>
        <dbReference type="ARBA" id="ARBA00022553"/>
    </source>
</evidence>
<dbReference type="OrthoDB" id="3241983at2759"/>
<evidence type="ECO:0000313" key="7">
    <source>
        <dbReference type="EMBL" id="KZP23510.1"/>
    </source>
</evidence>
<gene>
    <name evidence="7" type="ORF">FIBSPDRAFT_930562</name>
</gene>
<organism evidence="7 8">
    <name type="scientific">Athelia psychrophila</name>
    <dbReference type="NCBI Taxonomy" id="1759441"/>
    <lineage>
        <taxon>Eukaryota</taxon>
        <taxon>Fungi</taxon>
        <taxon>Dikarya</taxon>
        <taxon>Basidiomycota</taxon>
        <taxon>Agaricomycotina</taxon>
        <taxon>Agaricomycetes</taxon>
        <taxon>Agaricomycetidae</taxon>
        <taxon>Atheliales</taxon>
        <taxon>Atheliaceae</taxon>
        <taxon>Athelia</taxon>
    </lineage>
</organism>
<evidence type="ECO:0000256" key="4">
    <source>
        <dbReference type="ARBA" id="ARBA00023043"/>
    </source>
</evidence>
<dbReference type="GO" id="GO:0043124">
    <property type="term" value="P:negative regulation of canonical NF-kappaB signal transduction"/>
    <property type="evidence" value="ECO:0007669"/>
    <property type="project" value="InterPro"/>
</dbReference>
<comment type="subcellular location">
    <subcellularLocation>
        <location evidence="1">Nucleus</location>
    </subcellularLocation>
</comment>